<accession>A0A8J8NNF1</accession>
<evidence type="ECO:0000313" key="3">
    <source>
        <dbReference type="Proteomes" id="UP000785679"/>
    </source>
</evidence>
<feature type="region of interest" description="Disordered" evidence="1">
    <location>
        <begin position="173"/>
        <end position="202"/>
    </location>
</feature>
<evidence type="ECO:0000313" key="2">
    <source>
        <dbReference type="EMBL" id="TNV77439.1"/>
    </source>
</evidence>
<reference evidence="2" key="1">
    <citation type="submission" date="2019-06" db="EMBL/GenBank/DDBJ databases">
        <authorList>
            <person name="Zheng W."/>
        </authorList>
    </citation>
    <scope>NUCLEOTIDE SEQUENCE</scope>
    <source>
        <strain evidence="2">QDHG01</strain>
    </source>
</reference>
<keyword evidence="3" id="KW-1185">Reference proteome</keyword>
<sequence>MGQQSLAEFMGLHVDIDQIAADNRKRQGIRKFGFLVNQLGKLTPEQKKQLIAENRIKYGLSEEVVANIKLPAPCHLLQVHSAEKILNPRLKLTTIEKINHFIKLKEALESKLDMLRQGKLILTGGQGRSLGALNKRGRPGANSFGGGPQKLMLASGVEGTGFYAGISSMKATPVEKGSRKKRAVKEPQDGSDVDEELVESDSEMRDCAAEMYTPDHQAFPGQGKSLLQARVKATTTTTTETTASTFDATPQ</sequence>
<feature type="region of interest" description="Disordered" evidence="1">
    <location>
        <begin position="232"/>
        <end position="251"/>
    </location>
</feature>
<comment type="caution">
    <text evidence="2">The sequence shown here is derived from an EMBL/GenBank/DDBJ whole genome shotgun (WGS) entry which is preliminary data.</text>
</comment>
<dbReference type="OrthoDB" id="608866at2759"/>
<protein>
    <submittedName>
        <fullName evidence="2">Uncharacterized protein</fullName>
    </submittedName>
</protein>
<name>A0A8J8NNF1_HALGN</name>
<dbReference type="PANTHER" id="PTHR41733:SF1">
    <property type="entry name" value="CHROMOSOME UNDETERMINED SCAFFOLD_30, WHOLE GENOME SHOTGUN SEQUENCE"/>
    <property type="match status" value="1"/>
</dbReference>
<dbReference type="EMBL" id="RRYP01011906">
    <property type="protein sequence ID" value="TNV77439.1"/>
    <property type="molecule type" value="Genomic_DNA"/>
</dbReference>
<feature type="compositionally biased region" description="Low complexity" evidence="1">
    <location>
        <begin position="233"/>
        <end position="251"/>
    </location>
</feature>
<proteinExistence type="predicted"/>
<organism evidence="2 3">
    <name type="scientific">Halteria grandinella</name>
    <dbReference type="NCBI Taxonomy" id="5974"/>
    <lineage>
        <taxon>Eukaryota</taxon>
        <taxon>Sar</taxon>
        <taxon>Alveolata</taxon>
        <taxon>Ciliophora</taxon>
        <taxon>Intramacronucleata</taxon>
        <taxon>Spirotrichea</taxon>
        <taxon>Stichotrichia</taxon>
        <taxon>Sporadotrichida</taxon>
        <taxon>Halteriidae</taxon>
        <taxon>Halteria</taxon>
    </lineage>
</organism>
<evidence type="ECO:0000256" key="1">
    <source>
        <dbReference type="SAM" id="MobiDB-lite"/>
    </source>
</evidence>
<dbReference type="Proteomes" id="UP000785679">
    <property type="component" value="Unassembled WGS sequence"/>
</dbReference>
<dbReference type="AlphaFoldDB" id="A0A8J8NNF1"/>
<feature type="compositionally biased region" description="Acidic residues" evidence="1">
    <location>
        <begin position="189"/>
        <end position="201"/>
    </location>
</feature>
<gene>
    <name evidence="2" type="ORF">FGO68_gene16130</name>
</gene>
<dbReference type="PANTHER" id="PTHR41733">
    <property type="entry name" value="UBIQUITIN-ASSOCIATED/TRANSLATION ELONGATION FACTOR EF1B, N-TERMINAL, EUKARYOTE"/>
    <property type="match status" value="1"/>
</dbReference>